<keyword evidence="1" id="KW-0812">Transmembrane</keyword>
<protein>
    <submittedName>
        <fullName evidence="2">Uncharacterized protein</fullName>
    </submittedName>
</protein>
<feature type="transmembrane region" description="Helical" evidence="1">
    <location>
        <begin position="40"/>
        <end position="63"/>
    </location>
</feature>
<evidence type="ECO:0000256" key="1">
    <source>
        <dbReference type="SAM" id="Phobius"/>
    </source>
</evidence>
<sequence>MTLSDIYSDFIRGVKDNLKVIQFINHFYLHYDRFVPQLKLIGRVIFVKIILCIIQYLLIVLNYHVSEWIIISFFVQTLQFLTTVFQLGAYIIGGIFVNDSIGNSILQMDIYVLNKSSISLTIYAYLIFIFRGLQVTLVKKLNWFVLFCGKNFITYIFSHIITFFSLVLQGILYAQMCFEYSKGSTEGGTIAINMPFYCLGYIIIPLAIINSLSHSTGLGFFFEDVIANIILPIYVVTSCYIKVNIKTAKMKVNLFKFMDYLFYQMLNLSKIFIPR</sequence>
<feature type="transmembrane region" description="Helical" evidence="1">
    <location>
        <begin position="69"/>
        <end position="98"/>
    </location>
</feature>
<keyword evidence="1" id="KW-0472">Membrane</keyword>
<reference evidence="2" key="1">
    <citation type="journal article" date="2020" name="Nature">
        <title>Giant virus diversity and host interactions through global metagenomics.</title>
        <authorList>
            <person name="Schulz F."/>
            <person name="Roux S."/>
            <person name="Paez-Espino D."/>
            <person name="Jungbluth S."/>
            <person name="Walsh D.A."/>
            <person name="Denef V.J."/>
            <person name="McMahon K.D."/>
            <person name="Konstantinidis K.T."/>
            <person name="Eloe-Fadrosh E.A."/>
            <person name="Kyrpides N.C."/>
            <person name="Woyke T."/>
        </authorList>
    </citation>
    <scope>NUCLEOTIDE SEQUENCE</scope>
    <source>
        <strain evidence="2">GVMAG-M-3300023179-27</strain>
    </source>
</reference>
<feature type="transmembrane region" description="Helical" evidence="1">
    <location>
        <begin position="194"/>
        <end position="213"/>
    </location>
</feature>
<feature type="transmembrane region" description="Helical" evidence="1">
    <location>
        <begin position="225"/>
        <end position="243"/>
    </location>
</feature>
<name>A0A6C0ED03_9ZZZZ</name>
<dbReference type="EMBL" id="MN739786">
    <property type="protein sequence ID" value="QHT26360.1"/>
    <property type="molecule type" value="Genomic_DNA"/>
</dbReference>
<evidence type="ECO:0000313" key="2">
    <source>
        <dbReference type="EMBL" id="QHT26360.1"/>
    </source>
</evidence>
<feature type="transmembrane region" description="Helical" evidence="1">
    <location>
        <begin position="110"/>
        <end position="132"/>
    </location>
</feature>
<accession>A0A6C0ED03</accession>
<keyword evidence="1" id="KW-1133">Transmembrane helix</keyword>
<proteinExistence type="predicted"/>
<organism evidence="2">
    <name type="scientific">viral metagenome</name>
    <dbReference type="NCBI Taxonomy" id="1070528"/>
    <lineage>
        <taxon>unclassified sequences</taxon>
        <taxon>metagenomes</taxon>
        <taxon>organismal metagenomes</taxon>
    </lineage>
</organism>
<feature type="transmembrane region" description="Helical" evidence="1">
    <location>
        <begin position="152"/>
        <end position="174"/>
    </location>
</feature>
<dbReference type="AlphaFoldDB" id="A0A6C0ED03"/>